<evidence type="ECO:0000256" key="4">
    <source>
        <dbReference type="ARBA" id="ARBA00022968"/>
    </source>
</evidence>
<evidence type="ECO:0000313" key="8">
    <source>
        <dbReference type="Proteomes" id="UP001291926"/>
    </source>
</evidence>
<evidence type="ECO:0000256" key="1">
    <source>
        <dbReference type="ARBA" id="ARBA00004606"/>
    </source>
</evidence>
<dbReference type="Proteomes" id="UP001291926">
    <property type="component" value="Unassembled WGS sequence"/>
</dbReference>
<sequence length="367" mass="40905">MVLPLTLYTSNPYVSVVRHADLGLLCFPFHCSSASPIYLSDSTSSVCTLFFLSVLFFYNACIMDLVNSFLNNSLPGFSIHAFLAFFPVYLCYKALYYICRSVFSEDLAGKVVVITGASSGIGEHLAYEYGRRGAYLVIGARRENALREVADNAYWLGSPRAIPIRTDVSNVDDCKRLIEETVNQFGRLDHLVLNSGVTPVSLFKDIPDVTNITPAMASKAAVLSFFETLRAEFGSDVGITIVSPGLIESEMTKGKFLNQDGNIVVDQEMRDVVMSATPMESVARMAKAAVDSAYRGDRNLTFPFWYEALFLIKICFHEATDLFQRWFFITEPGVPAREAISKKIVDLPLLKDILWPDSIRSPKIKKN</sequence>
<keyword evidence="5" id="KW-0560">Oxidoreductase</keyword>
<dbReference type="SUPFAM" id="SSF51735">
    <property type="entry name" value="NAD(P)-binding Rossmann-fold domains"/>
    <property type="match status" value="1"/>
</dbReference>
<evidence type="ECO:0000256" key="5">
    <source>
        <dbReference type="ARBA" id="ARBA00023002"/>
    </source>
</evidence>
<protein>
    <submittedName>
        <fullName evidence="7">Uncharacterized protein</fullName>
    </submittedName>
</protein>
<organism evidence="7 8">
    <name type="scientific">Penstemon davidsonii</name>
    <dbReference type="NCBI Taxonomy" id="160366"/>
    <lineage>
        <taxon>Eukaryota</taxon>
        <taxon>Viridiplantae</taxon>
        <taxon>Streptophyta</taxon>
        <taxon>Embryophyta</taxon>
        <taxon>Tracheophyta</taxon>
        <taxon>Spermatophyta</taxon>
        <taxon>Magnoliopsida</taxon>
        <taxon>eudicotyledons</taxon>
        <taxon>Gunneridae</taxon>
        <taxon>Pentapetalae</taxon>
        <taxon>asterids</taxon>
        <taxon>lamiids</taxon>
        <taxon>Lamiales</taxon>
        <taxon>Plantaginaceae</taxon>
        <taxon>Cheloneae</taxon>
        <taxon>Penstemon</taxon>
    </lineage>
</organism>
<keyword evidence="8" id="KW-1185">Reference proteome</keyword>
<reference evidence="7 8" key="1">
    <citation type="journal article" date="2023" name="bioRxiv">
        <title>Genome report: Whole genome sequence and annotation of Penstemon davidsonii.</title>
        <authorList>
            <person name="Ostevik K.L."/>
            <person name="Alabady M."/>
            <person name="Zhang M."/>
            <person name="Rausher M.D."/>
        </authorList>
    </citation>
    <scope>NUCLEOTIDE SEQUENCE [LARGE SCALE GENOMIC DNA]</scope>
    <source>
        <strain evidence="7">DNT005</strain>
        <tissue evidence="7">Whole leaf</tissue>
    </source>
</reference>
<comment type="similarity">
    <text evidence="2">Belongs to the short-chain dehydrogenases/reductases (SDR) family.</text>
</comment>
<gene>
    <name evidence="7" type="ORF">RD792_008822</name>
</gene>
<keyword evidence="6" id="KW-0812">Transmembrane</keyword>
<evidence type="ECO:0000256" key="3">
    <source>
        <dbReference type="ARBA" id="ARBA00022857"/>
    </source>
</evidence>
<keyword evidence="6" id="KW-1133">Transmembrane helix</keyword>
<evidence type="ECO:0000256" key="6">
    <source>
        <dbReference type="SAM" id="Phobius"/>
    </source>
</evidence>
<dbReference type="Gene3D" id="3.40.50.720">
    <property type="entry name" value="NAD(P)-binding Rossmann-like Domain"/>
    <property type="match status" value="2"/>
</dbReference>
<dbReference type="InterPro" id="IPR002347">
    <property type="entry name" value="SDR_fam"/>
</dbReference>
<evidence type="ECO:0000256" key="2">
    <source>
        <dbReference type="ARBA" id="ARBA00006484"/>
    </source>
</evidence>
<dbReference type="PANTHER" id="PTHR43391">
    <property type="entry name" value="RETINOL DEHYDROGENASE-RELATED"/>
    <property type="match status" value="1"/>
</dbReference>
<keyword evidence="4" id="KW-0735">Signal-anchor</keyword>
<dbReference type="PANTHER" id="PTHR43391:SF76">
    <property type="entry name" value="11-BETA-HYDROXYSTEROID DEHYDROGENASE-LIKE 2-RELATED"/>
    <property type="match status" value="1"/>
</dbReference>
<comment type="caution">
    <text evidence="7">The sequence shown here is derived from an EMBL/GenBank/DDBJ whole genome shotgun (WGS) entry which is preliminary data.</text>
</comment>
<feature type="transmembrane region" description="Helical" evidence="6">
    <location>
        <begin position="49"/>
        <end position="70"/>
    </location>
</feature>
<evidence type="ECO:0000313" key="7">
    <source>
        <dbReference type="EMBL" id="KAK4486154.1"/>
    </source>
</evidence>
<proteinExistence type="inferred from homology"/>
<accession>A0ABR0DA69</accession>
<comment type="subcellular location">
    <subcellularLocation>
        <location evidence="1">Membrane</location>
        <topology evidence="1">Single-pass type II membrane protein</topology>
    </subcellularLocation>
</comment>
<keyword evidence="3" id="KW-0521">NADP</keyword>
<name>A0ABR0DA69_9LAMI</name>
<dbReference type="PRINTS" id="PR00081">
    <property type="entry name" value="GDHRDH"/>
</dbReference>
<dbReference type="EMBL" id="JAYDYQ010002533">
    <property type="protein sequence ID" value="KAK4486154.1"/>
    <property type="molecule type" value="Genomic_DNA"/>
</dbReference>
<feature type="transmembrane region" description="Helical" evidence="6">
    <location>
        <begin position="77"/>
        <end position="98"/>
    </location>
</feature>
<dbReference type="Pfam" id="PF00106">
    <property type="entry name" value="adh_short"/>
    <property type="match status" value="1"/>
</dbReference>
<dbReference type="InterPro" id="IPR036291">
    <property type="entry name" value="NAD(P)-bd_dom_sf"/>
</dbReference>
<keyword evidence="6" id="KW-0472">Membrane</keyword>